<name>A0A9P6PXN6_9FUNG</name>
<dbReference type="AlphaFoldDB" id="A0A9P6PXN6"/>
<dbReference type="Proteomes" id="UP000807716">
    <property type="component" value="Unassembled WGS sequence"/>
</dbReference>
<keyword evidence="1" id="KW-0472">Membrane</keyword>
<sequence>MLLLALASVFYFAYAFLAQQPNMFRAMGVPVDTRNFLIQQVWREHMLQSEQFAKQYPEDLRDRLRVIQNRKLYRAFGHDAFVGCDFCVEIMDYYYFILPAMVGAYVGMGALLGLATVFPRMDGYRMWGCALLALVFAIEANMLNDALERNDTTKITPDRHQNLVGSTGGASVRYLCFSFTSFALLILLYRSKNGTDKREVEDVLKDIAAAQEAILQRQRVFQLARAASTTDSILRQKFIDSWKRRDVEHSILLADPEYQSARDMALARIDVAAVTKETEEYIEGVLAANHMDHLLGLSADDSIAAASSSNNTTPLGTTNNKQV</sequence>
<organism evidence="3 4">
    <name type="scientific">Actinomortierella ambigua</name>
    <dbReference type="NCBI Taxonomy" id="1343610"/>
    <lineage>
        <taxon>Eukaryota</taxon>
        <taxon>Fungi</taxon>
        <taxon>Fungi incertae sedis</taxon>
        <taxon>Mucoromycota</taxon>
        <taxon>Mortierellomycotina</taxon>
        <taxon>Mortierellomycetes</taxon>
        <taxon>Mortierellales</taxon>
        <taxon>Mortierellaceae</taxon>
        <taxon>Actinomortierella</taxon>
    </lineage>
</organism>
<feature type="transmembrane region" description="Helical" evidence="1">
    <location>
        <begin position="124"/>
        <end position="143"/>
    </location>
</feature>
<keyword evidence="2" id="KW-0732">Signal</keyword>
<feature type="signal peptide" evidence="2">
    <location>
        <begin position="1"/>
        <end position="15"/>
    </location>
</feature>
<comment type="caution">
    <text evidence="3">The sequence shown here is derived from an EMBL/GenBank/DDBJ whole genome shotgun (WGS) entry which is preliminary data.</text>
</comment>
<evidence type="ECO:0000313" key="4">
    <source>
        <dbReference type="Proteomes" id="UP000807716"/>
    </source>
</evidence>
<feature type="transmembrane region" description="Helical" evidence="1">
    <location>
        <begin position="93"/>
        <end position="117"/>
    </location>
</feature>
<accession>A0A9P6PXN6</accession>
<keyword evidence="4" id="KW-1185">Reference proteome</keyword>
<dbReference type="EMBL" id="JAAAJB010000492">
    <property type="protein sequence ID" value="KAG0254861.1"/>
    <property type="molecule type" value="Genomic_DNA"/>
</dbReference>
<keyword evidence="1" id="KW-1133">Transmembrane helix</keyword>
<evidence type="ECO:0000256" key="1">
    <source>
        <dbReference type="SAM" id="Phobius"/>
    </source>
</evidence>
<protein>
    <submittedName>
        <fullName evidence="3">Uncharacterized protein</fullName>
    </submittedName>
</protein>
<evidence type="ECO:0000256" key="2">
    <source>
        <dbReference type="SAM" id="SignalP"/>
    </source>
</evidence>
<dbReference type="PANTHER" id="PTHR39470">
    <property type="entry name" value="CHROMOSOME 10, WHOLE GENOME SHOTGUN SEQUENCE"/>
    <property type="match status" value="1"/>
</dbReference>
<feature type="transmembrane region" description="Helical" evidence="1">
    <location>
        <begin position="172"/>
        <end position="189"/>
    </location>
</feature>
<evidence type="ECO:0000313" key="3">
    <source>
        <dbReference type="EMBL" id="KAG0254861.1"/>
    </source>
</evidence>
<keyword evidence="1" id="KW-0812">Transmembrane</keyword>
<gene>
    <name evidence="3" type="ORF">DFQ27_006592</name>
</gene>
<reference evidence="3" key="1">
    <citation type="journal article" date="2020" name="Fungal Divers.">
        <title>Resolving the Mortierellaceae phylogeny through synthesis of multi-gene phylogenetics and phylogenomics.</title>
        <authorList>
            <person name="Vandepol N."/>
            <person name="Liber J."/>
            <person name="Desiro A."/>
            <person name="Na H."/>
            <person name="Kennedy M."/>
            <person name="Barry K."/>
            <person name="Grigoriev I.V."/>
            <person name="Miller A.N."/>
            <person name="O'Donnell K."/>
            <person name="Stajich J.E."/>
            <person name="Bonito G."/>
        </authorList>
    </citation>
    <scope>NUCLEOTIDE SEQUENCE</scope>
    <source>
        <strain evidence="3">BC1065</strain>
    </source>
</reference>
<proteinExistence type="predicted"/>
<dbReference type="PANTHER" id="PTHR39470:SF1">
    <property type="entry name" value="CHORISMATE SYNTHASE PROTEIN"/>
    <property type="match status" value="1"/>
</dbReference>
<dbReference type="OrthoDB" id="4218123at2759"/>
<feature type="chain" id="PRO_5040299470" evidence="2">
    <location>
        <begin position="16"/>
        <end position="323"/>
    </location>
</feature>